<protein>
    <submittedName>
        <fullName evidence="2">Uncharacterized protein</fullName>
    </submittedName>
</protein>
<evidence type="ECO:0000313" key="3">
    <source>
        <dbReference type="Proteomes" id="UP001497623"/>
    </source>
</evidence>
<dbReference type="AlphaFoldDB" id="A0AAV2SVL1"/>
<feature type="compositionally biased region" description="Basic and acidic residues" evidence="1">
    <location>
        <begin position="220"/>
        <end position="232"/>
    </location>
</feature>
<feature type="compositionally biased region" description="Low complexity" evidence="1">
    <location>
        <begin position="180"/>
        <end position="189"/>
    </location>
</feature>
<feature type="non-terminal residue" evidence="2">
    <location>
        <position position="248"/>
    </location>
</feature>
<proteinExistence type="predicted"/>
<gene>
    <name evidence="2" type="ORF">MNOR_LOCUS40948</name>
</gene>
<dbReference type="Proteomes" id="UP001497623">
    <property type="component" value="Unassembled WGS sequence"/>
</dbReference>
<name>A0AAV2SVL1_MEGNR</name>
<feature type="non-terminal residue" evidence="2">
    <location>
        <position position="1"/>
    </location>
</feature>
<sequence length="248" mass="28367">ERVQASRESLEDLIIPHRNEPLKVIPTKSTAHTSSKPVYFNQGTVSAINNLPKRKFQQKSNSNDLPLFLILKNYGHPMNNNIKSKKQKVTNTQGTSEYISNESDLSLFLPVIVDDEDNESAEFRKLSIPSQLLPEFKNLNNHRPIELVEDLHGYVFDINKEDSQNLISFLKQSNLESLESLESSEQSSSSEEEYLQGRNNFDSRESDEDSFRQNYSEEGVENKNDDGGEKSSVEVADMVYFITTRKKQ</sequence>
<organism evidence="2 3">
    <name type="scientific">Meganyctiphanes norvegica</name>
    <name type="common">Northern krill</name>
    <name type="synonym">Thysanopoda norvegica</name>
    <dbReference type="NCBI Taxonomy" id="48144"/>
    <lineage>
        <taxon>Eukaryota</taxon>
        <taxon>Metazoa</taxon>
        <taxon>Ecdysozoa</taxon>
        <taxon>Arthropoda</taxon>
        <taxon>Crustacea</taxon>
        <taxon>Multicrustacea</taxon>
        <taxon>Malacostraca</taxon>
        <taxon>Eumalacostraca</taxon>
        <taxon>Eucarida</taxon>
        <taxon>Euphausiacea</taxon>
        <taxon>Euphausiidae</taxon>
        <taxon>Meganyctiphanes</taxon>
    </lineage>
</organism>
<dbReference type="EMBL" id="CAXKWB010136317">
    <property type="protein sequence ID" value="CAL4244540.1"/>
    <property type="molecule type" value="Genomic_DNA"/>
</dbReference>
<evidence type="ECO:0000256" key="1">
    <source>
        <dbReference type="SAM" id="MobiDB-lite"/>
    </source>
</evidence>
<reference evidence="2 3" key="1">
    <citation type="submission" date="2024-05" db="EMBL/GenBank/DDBJ databases">
        <authorList>
            <person name="Wallberg A."/>
        </authorList>
    </citation>
    <scope>NUCLEOTIDE SEQUENCE [LARGE SCALE GENOMIC DNA]</scope>
</reference>
<keyword evidence="3" id="KW-1185">Reference proteome</keyword>
<feature type="region of interest" description="Disordered" evidence="1">
    <location>
        <begin position="180"/>
        <end position="234"/>
    </location>
</feature>
<evidence type="ECO:0000313" key="2">
    <source>
        <dbReference type="EMBL" id="CAL4244540.1"/>
    </source>
</evidence>
<comment type="caution">
    <text evidence="2">The sequence shown here is derived from an EMBL/GenBank/DDBJ whole genome shotgun (WGS) entry which is preliminary data.</text>
</comment>
<accession>A0AAV2SVL1</accession>